<feature type="compositionally biased region" description="Basic and acidic residues" evidence="1">
    <location>
        <begin position="182"/>
        <end position="200"/>
    </location>
</feature>
<gene>
    <name evidence="2" type="ORF">EYF80_052257</name>
</gene>
<name>A0A4Z2F9V7_9TELE</name>
<evidence type="ECO:0000256" key="1">
    <source>
        <dbReference type="SAM" id="MobiDB-lite"/>
    </source>
</evidence>
<accession>A0A4Z2F9V7</accession>
<feature type="region of interest" description="Disordered" evidence="1">
    <location>
        <begin position="181"/>
        <end position="200"/>
    </location>
</feature>
<organism evidence="2 3">
    <name type="scientific">Liparis tanakae</name>
    <name type="common">Tanaka's snailfish</name>
    <dbReference type="NCBI Taxonomy" id="230148"/>
    <lineage>
        <taxon>Eukaryota</taxon>
        <taxon>Metazoa</taxon>
        <taxon>Chordata</taxon>
        <taxon>Craniata</taxon>
        <taxon>Vertebrata</taxon>
        <taxon>Euteleostomi</taxon>
        <taxon>Actinopterygii</taxon>
        <taxon>Neopterygii</taxon>
        <taxon>Teleostei</taxon>
        <taxon>Neoteleostei</taxon>
        <taxon>Acanthomorphata</taxon>
        <taxon>Eupercaria</taxon>
        <taxon>Perciformes</taxon>
        <taxon>Cottioidei</taxon>
        <taxon>Cottales</taxon>
        <taxon>Liparidae</taxon>
        <taxon>Liparis</taxon>
    </lineage>
</organism>
<feature type="compositionally biased region" description="Low complexity" evidence="1">
    <location>
        <begin position="17"/>
        <end position="29"/>
    </location>
</feature>
<dbReference type="EMBL" id="SRLO01001468">
    <property type="protein sequence ID" value="TNN37584.1"/>
    <property type="molecule type" value="Genomic_DNA"/>
</dbReference>
<evidence type="ECO:0000313" key="3">
    <source>
        <dbReference type="Proteomes" id="UP000314294"/>
    </source>
</evidence>
<proteinExistence type="predicted"/>
<keyword evidence="3" id="KW-1185">Reference proteome</keyword>
<reference evidence="2 3" key="1">
    <citation type="submission" date="2019-03" db="EMBL/GenBank/DDBJ databases">
        <title>First draft genome of Liparis tanakae, snailfish: a comprehensive survey of snailfish specific genes.</title>
        <authorList>
            <person name="Kim W."/>
            <person name="Song I."/>
            <person name="Jeong J.-H."/>
            <person name="Kim D."/>
            <person name="Kim S."/>
            <person name="Ryu S."/>
            <person name="Song J.Y."/>
            <person name="Lee S.K."/>
        </authorList>
    </citation>
    <scope>NUCLEOTIDE SEQUENCE [LARGE SCALE GENOMIC DNA]</scope>
    <source>
        <tissue evidence="2">Muscle</tissue>
    </source>
</reference>
<evidence type="ECO:0000313" key="2">
    <source>
        <dbReference type="EMBL" id="TNN37584.1"/>
    </source>
</evidence>
<feature type="compositionally biased region" description="Basic and acidic residues" evidence="1">
    <location>
        <begin position="60"/>
        <end position="74"/>
    </location>
</feature>
<protein>
    <submittedName>
        <fullName evidence="2">Uncharacterized protein</fullName>
    </submittedName>
</protein>
<feature type="region of interest" description="Disordered" evidence="1">
    <location>
        <begin position="1"/>
        <end position="92"/>
    </location>
</feature>
<comment type="caution">
    <text evidence="2">The sequence shown here is derived from an EMBL/GenBank/DDBJ whole genome shotgun (WGS) entry which is preliminary data.</text>
</comment>
<dbReference type="AlphaFoldDB" id="A0A4Z2F9V7"/>
<dbReference type="Proteomes" id="UP000314294">
    <property type="component" value="Unassembled WGS sequence"/>
</dbReference>
<sequence length="200" mass="21463">MSPLATSGNTSPMLEENNNININNNNNNNREVGPVQDSGHHEAEVGSKAHPESGQQDELIDGKQRDLEDGHDQQLDGAGLTQNGSEGDEHSAGAEIGVDHAERNTSLTENVTGVSRRGKSRTVCVVRSQIAPPGYHVPLHPDVDLASVHAVEEALHERGPLQGEGRHQEVEAHAAEAVALQEGHEEAEADEDHHVHVLET</sequence>
<feature type="compositionally biased region" description="Basic and acidic residues" evidence="1">
    <location>
        <begin position="38"/>
        <end position="51"/>
    </location>
</feature>
<feature type="compositionally biased region" description="Polar residues" evidence="1">
    <location>
        <begin position="1"/>
        <end position="12"/>
    </location>
</feature>